<evidence type="ECO:0000313" key="5">
    <source>
        <dbReference type="Proteomes" id="UP001295794"/>
    </source>
</evidence>
<feature type="transmembrane region" description="Helical" evidence="2">
    <location>
        <begin position="254"/>
        <end position="278"/>
    </location>
</feature>
<dbReference type="EMBL" id="CAVNYO010000170">
    <property type="protein sequence ID" value="CAK5271379.1"/>
    <property type="molecule type" value="Genomic_DNA"/>
</dbReference>
<evidence type="ECO:0000313" key="4">
    <source>
        <dbReference type="EMBL" id="CAK5271379.1"/>
    </source>
</evidence>
<feature type="region of interest" description="Disordered" evidence="1">
    <location>
        <begin position="353"/>
        <end position="387"/>
    </location>
</feature>
<proteinExistence type="predicted"/>
<dbReference type="InterPro" id="IPR045339">
    <property type="entry name" value="DUF6534"/>
</dbReference>
<reference evidence="4" key="1">
    <citation type="submission" date="2023-11" db="EMBL/GenBank/DDBJ databases">
        <authorList>
            <person name="De Vega J J."/>
            <person name="De Vega J J."/>
        </authorList>
    </citation>
    <scope>NUCLEOTIDE SEQUENCE</scope>
</reference>
<feature type="transmembrane region" description="Helical" evidence="2">
    <location>
        <begin position="290"/>
        <end position="316"/>
    </location>
</feature>
<evidence type="ECO:0000256" key="2">
    <source>
        <dbReference type="SAM" id="Phobius"/>
    </source>
</evidence>
<name>A0AAD2H7I0_9AGAR</name>
<dbReference type="Proteomes" id="UP001295794">
    <property type="component" value="Unassembled WGS sequence"/>
</dbReference>
<dbReference type="PANTHER" id="PTHR40465:SF1">
    <property type="entry name" value="DUF6534 DOMAIN-CONTAINING PROTEIN"/>
    <property type="match status" value="1"/>
</dbReference>
<feature type="transmembrane region" description="Helical" evidence="2">
    <location>
        <begin position="124"/>
        <end position="145"/>
    </location>
</feature>
<keyword evidence="2" id="KW-0812">Transmembrane</keyword>
<feature type="domain" description="DUF6534" evidence="3">
    <location>
        <begin position="263"/>
        <end position="348"/>
    </location>
</feature>
<dbReference type="PANTHER" id="PTHR40465">
    <property type="entry name" value="CHROMOSOME 1, WHOLE GENOME SHOTGUN SEQUENCE"/>
    <property type="match status" value="1"/>
</dbReference>
<sequence>MGIATGGDFSWYSLLAFCPLHPPPVSLPSFPFLCVCSLILGPTMSNTTITTRVGHGVHGWFTVDNTLGAVVIGFAASCVVFGILLTQAWSYFTRFGRDAIRVGPSLLSYLHAVATDGAPDQYKLLVAAILLFATADQAFISHFVYMYSVRLGGSLRAVVNARTAWWSLILQEIIGSFTGTLVKWLVTMSVAMEHTLMSPNSAFASRVYRFSDKNIWITAFILLLAFADFAVSLVFAVHAFTLESITAVFDLQEIVTVALSLGVLTDIVIALCLIFYLSRMRTGHHSSDSLVRRLVMGAISTGVLTSVVSAATLFAFDFVQHSFIFAACYFLLSKLYAVSFLATLNSRTITHERGSNDAASSIQEGLTRTPSRIRSKRSRGQSMNQASEVETNMFHMGTRLPSFYAQESEELPSPGYAYQGNETEEKVHYESPAYAV</sequence>
<keyword evidence="2" id="KW-1133">Transmembrane helix</keyword>
<protein>
    <recommendedName>
        <fullName evidence="3">DUF6534 domain-containing protein</fullName>
    </recommendedName>
</protein>
<keyword evidence="2" id="KW-0472">Membrane</keyword>
<evidence type="ECO:0000256" key="1">
    <source>
        <dbReference type="SAM" id="MobiDB-lite"/>
    </source>
</evidence>
<keyword evidence="5" id="KW-1185">Reference proteome</keyword>
<feature type="compositionally biased region" description="Polar residues" evidence="1">
    <location>
        <begin position="357"/>
        <end position="370"/>
    </location>
</feature>
<feature type="transmembrane region" description="Helical" evidence="2">
    <location>
        <begin position="215"/>
        <end position="242"/>
    </location>
</feature>
<dbReference type="Pfam" id="PF20152">
    <property type="entry name" value="DUF6534"/>
    <property type="match status" value="1"/>
</dbReference>
<organism evidence="4 5">
    <name type="scientific">Mycena citricolor</name>
    <dbReference type="NCBI Taxonomy" id="2018698"/>
    <lineage>
        <taxon>Eukaryota</taxon>
        <taxon>Fungi</taxon>
        <taxon>Dikarya</taxon>
        <taxon>Basidiomycota</taxon>
        <taxon>Agaricomycotina</taxon>
        <taxon>Agaricomycetes</taxon>
        <taxon>Agaricomycetidae</taxon>
        <taxon>Agaricales</taxon>
        <taxon>Marasmiineae</taxon>
        <taxon>Mycenaceae</taxon>
        <taxon>Mycena</taxon>
    </lineage>
</organism>
<feature type="transmembrane region" description="Helical" evidence="2">
    <location>
        <begin position="322"/>
        <end position="344"/>
    </location>
</feature>
<feature type="transmembrane region" description="Helical" evidence="2">
    <location>
        <begin position="67"/>
        <end position="92"/>
    </location>
</feature>
<dbReference type="AlphaFoldDB" id="A0AAD2H7I0"/>
<gene>
    <name evidence="4" type="ORF">MYCIT1_LOCUS16375</name>
</gene>
<evidence type="ECO:0000259" key="3">
    <source>
        <dbReference type="Pfam" id="PF20152"/>
    </source>
</evidence>
<comment type="caution">
    <text evidence="4">The sequence shown here is derived from an EMBL/GenBank/DDBJ whole genome shotgun (WGS) entry which is preliminary data.</text>
</comment>
<accession>A0AAD2H7I0</accession>